<dbReference type="EMBL" id="JAJFZV010000012">
    <property type="protein sequence ID" value="MCC3298582.1"/>
    <property type="molecule type" value="Genomic_DNA"/>
</dbReference>
<name>A0A9X1MGN1_9MICC</name>
<evidence type="ECO:0000313" key="2">
    <source>
        <dbReference type="EMBL" id="MCC3298582.1"/>
    </source>
</evidence>
<proteinExistence type="predicted"/>
<feature type="transmembrane region" description="Helical" evidence="1">
    <location>
        <begin position="110"/>
        <end position="129"/>
    </location>
</feature>
<dbReference type="Pfam" id="PF04307">
    <property type="entry name" value="YdjM"/>
    <property type="match status" value="1"/>
</dbReference>
<dbReference type="AlphaFoldDB" id="A0A9X1MGN1"/>
<dbReference type="Proteomes" id="UP001139158">
    <property type="component" value="Unassembled WGS sequence"/>
</dbReference>
<gene>
    <name evidence="2" type="ORF">LJ757_12320</name>
</gene>
<feature type="transmembrane region" description="Helical" evidence="1">
    <location>
        <begin position="141"/>
        <end position="157"/>
    </location>
</feature>
<evidence type="ECO:0000313" key="3">
    <source>
        <dbReference type="Proteomes" id="UP001139158"/>
    </source>
</evidence>
<keyword evidence="1" id="KW-1133">Transmembrane helix</keyword>
<protein>
    <submittedName>
        <fullName evidence="2">Metal-dependent hydrolase</fullName>
    </submittedName>
</protein>
<feature type="transmembrane region" description="Helical" evidence="1">
    <location>
        <begin position="163"/>
        <end position="189"/>
    </location>
</feature>
<keyword evidence="3" id="KW-1185">Reference proteome</keyword>
<dbReference type="GO" id="GO:0016787">
    <property type="term" value="F:hydrolase activity"/>
    <property type="evidence" value="ECO:0007669"/>
    <property type="project" value="UniProtKB-KW"/>
</dbReference>
<comment type="caution">
    <text evidence="2">The sequence shown here is derived from an EMBL/GenBank/DDBJ whole genome shotgun (WGS) entry which is preliminary data.</text>
</comment>
<evidence type="ECO:0000256" key="1">
    <source>
        <dbReference type="SAM" id="Phobius"/>
    </source>
</evidence>
<keyword evidence="1" id="KW-0812">Transmembrane</keyword>
<feature type="transmembrane region" description="Helical" evidence="1">
    <location>
        <begin position="87"/>
        <end position="104"/>
    </location>
</feature>
<sequence>MMGGHHAASGAAAWVAVASTAPYALGWYPVSPLGIVSGALLTAGAALLPDLDHHSGTIANSLPPVTKILARITERVSGGHRRGTHSLLGLAVFVALAGALGEMTTEVRGFGTIEIGAGLLSVLLMGFALKALKIAGGAARSWLLAVGLSLFIALYAPENNGWLPLAVGLGVGVHIIGDLLTHQGVMILWPLRIKRPRKIASMPLVAKLWKTSGCLSLPVIGRAGSWREWAIMVPVSVYAIYGVIEGGFNALRGWIT</sequence>
<keyword evidence="1" id="KW-0472">Membrane</keyword>
<accession>A0A9X1MGN1</accession>
<keyword evidence="2" id="KW-0378">Hydrolase</keyword>
<feature type="transmembrane region" description="Helical" evidence="1">
    <location>
        <begin position="30"/>
        <end position="48"/>
    </location>
</feature>
<dbReference type="RefSeq" id="WP_227896444.1">
    <property type="nucleotide sequence ID" value="NZ_CP099466.1"/>
</dbReference>
<dbReference type="InterPro" id="IPR007404">
    <property type="entry name" value="YdjM-like"/>
</dbReference>
<organism evidence="2 3">
    <name type="scientific">Arthrobacter caoxuetaonis</name>
    <dbReference type="NCBI Taxonomy" id="2886935"/>
    <lineage>
        <taxon>Bacteria</taxon>
        <taxon>Bacillati</taxon>
        <taxon>Actinomycetota</taxon>
        <taxon>Actinomycetes</taxon>
        <taxon>Micrococcales</taxon>
        <taxon>Micrococcaceae</taxon>
        <taxon>Arthrobacter</taxon>
    </lineage>
</organism>
<reference evidence="2" key="1">
    <citation type="submission" date="2021-10" db="EMBL/GenBank/DDBJ databases">
        <title>Novel species in genus Arthrobacter.</title>
        <authorList>
            <person name="Liu Y."/>
        </authorList>
    </citation>
    <scope>NUCLEOTIDE SEQUENCE</scope>
    <source>
        <strain evidence="2">Zg-Y453</strain>
    </source>
</reference>